<keyword evidence="3" id="KW-0963">Cytoplasm</keyword>
<dbReference type="Proteomes" id="UP000231426">
    <property type="component" value="Unassembled WGS sequence"/>
</dbReference>
<keyword evidence="8" id="KW-0030">Aminoacyl-tRNA synthetase</keyword>
<accession>A0A2M6W640</accession>
<sequence>MAVNLEKIVSFAKRRGFIFPSSEIYGGLSASYDFGPLGMELKNNVKKAWLKSMVQNRNDVVGLDSAILMPRIVWEASGHLQSFHDPLVECKSCHHRFRADHLLEAKQAEPGYIKEEPVSIKDINCPDCEGELSAPKNFNLLMKTELGAVEGEKDEAYLRGETCQGIYLNYLNIKESMRQKIPFGIAQVGKAFRNEITTKNFIFRMREFEQMEQQYFINPNGCYNLSFDGRKIGGKPEDWMNYWREQRMNWYLNLGIKQENLRWRQHASDERAHYAKDAWDIEYNTPFGGWKEMAGVHNRGDWDLSRHGEYSKVDMTYTDQESGEKFVPWIIETSDGVDRATLMFLLDAYTEVEARSGEEDAKHNVEVVLKLHKNLAPIKIAILPLSKKEPLQKLSKEIQSRLWSKWMTQYDETGSIGKRYRRQDEIGTPYCLTVDFDSLEDKKVTVRDRDTMEQERISIDGLENYFQEKLNC</sequence>
<dbReference type="GO" id="GO:0006426">
    <property type="term" value="P:glycyl-tRNA aminoacylation"/>
    <property type="evidence" value="ECO:0007669"/>
    <property type="project" value="InterPro"/>
</dbReference>
<proteinExistence type="inferred from homology"/>
<dbReference type="GO" id="GO:0015966">
    <property type="term" value="P:diadenosine tetraphosphate biosynthetic process"/>
    <property type="evidence" value="ECO:0007669"/>
    <property type="project" value="UniProtKB-ARBA"/>
</dbReference>
<dbReference type="GO" id="GO:0005524">
    <property type="term" value="F:ATP binding"/>
    <property type="evidence" value="ECO:0007669"/>
    <property type="project" value="UniProtKB-KW"/>
</dbReference>
<keyword evidence="7" id="KW-0648">Protein biosynthesis</keyword>
<evidence type="ECO:0000256" key="5">
    <source>
        <dbReference type="ARBA" id="ARBA00022741"/>
    </source>
</evidence>
<dbReference type="PANTHER" id="PTHR10745:SF8">
    <property type="entry name" value="DNA POLYMERASE SUBUNIT GAMMA-2, MITOCHONDRIAL"/>
    <property type="match status" value="1"/>
</dbReference>
<comment type="caution">
    <text evidence="10">The sequence shown here is derived from an EMBL/GenBank/DDBJ whole genome shotgun (WGS) entry which is preliminary data.</text>
</comment>
<dbReference type="SUPFAM" id="SSF52954">
    <property type="entry name" value="Class II aaRS ABD-related"/>
    <property type="match status" value="1"/>
</dbReference>
<dbReference type="SUPFAM" id="SSF55681">
    <property type="entry name" value="Class II aaRS and biotin synthetases"/>
    <property type="match status" value="1"/>
</dbReference>
<evidence type="ECO:0000259" key="9">
    <source>
        <dbReference type="PROSITE" id="PS50862"/>
    </source>
</evidence>
<dbReference type="AlphaFoldDB" id="A0A2M6W640"/>
<keyword evidence="6" id="KW-0067">ATP-binding</keyword>
<evidence type="ECO:0000256" key="6">
    <source>
        <dbReference type="ARBA" id="ARBA00022840"/>
    </source>
</evidence>
<dbReference type="GO" id="GO:0070062">
    <property type="term" value="C:extracellular exosome"/>
    <property type="evidence" value="ECO:0007669"/>
    <property type="project" value="UniProtKB-ARBA"/>
</dbReference>
<dbReference type="InterPro" id="IPR002315">
    <property type="entry name" value="tRNA-synt_gly"/>
</dbReference>
<dbReference type="InterPro" id="IPR006195">
    <property type="entry name" value="aa-tRNA-synth_II"/>
</dbReference>
<evidence type="ECO:0000256" key="4">
    <source>
        <dbReference type="ARBA" id="ARBA00022598"/>
    </source>
</evidence>
<dbReference type="InterPro" id="IPR002314">
    <property type="entry name" value="aa-tRNA-synt_IIb"/>
</dbReference>
<organism evidence="10 11">
    <name type="scientific">Candidatus Magasanikbacteria bacterium CG10_big_fil_rev_8_21_14_0_10_36_32</name>
    <dbReference type="NCBI Taxonomy" id="1974646"/>
    <lineage>
        <taxon>Bacteria</taxon>
        <taxon>Candidatus Magasanikiibacteriota</taxon>
    </lineage>
</organism>
<dbReference type="InterPro" id="IPR004154">
    <property type="entry name" value="Anticodon-bd"/>
</dbReference>
<protein>
    <recommendedName>
        <fullName evidence="2">glycine--tRNA ligase</fullName>
        <ecNumber evidence="2">6.1.1.14</ecNumber>
    </recommendedName>
</protein>
<dbReference type="NCBIfam" id="TIGR00389">
    <property type="entry name" value="glyS_dimeric"/>
    <property type="match status" value="1"/>
</dbReference>
<dbReference type="InterPro" id="IPR036621">
    <property type="entry name" value="Anticodon-bd_dom_sf"/>
</dbReference>
<dbReference type="PROSITE" id="PS50862">
    <property type="entry name" value="AA_TRNA_LIGASE_II"/>
    <property type="match status" value="1"/>
</dbReference>
<gene>
    <name evidence="10" type="ORF">COU29_02980</name>
</gene>
<dbReference type="Gene3D" id="3.30.930.10">
    <property type="entry name" value="Bira Bifunctional Protein, Domain 2"/>
    <property type="match status" value="1"/>
</dbReference>
<dbReference type="InterPro" id="IPR027031">
    <property type="entry name" value="Gly-tRNA_synthase/POLG2"/>
</dbReference>
<dbReference type="PRINTS" id="PR01043">
    <property type="entry name" value="TRNASYNTHGLY"/>
</dbReference>
<dbReference type="GO" id="GO:0004081">
    <property type="term" value="F:bis(5'-nucleosyl)-tetraphosphatase (asymmetrical) activity"/>
    <property type="evidence" value="ECO:0007669"/>
    <property type="project" value="UniProtKB-ARBA"/>
</dbReference>
<dbReference type="GO" id="GO:1990742">
    <property type="term" value="C:microvesicle"/>
    <property type="evidence" value="ECO:0007669"/>
    <property type="project" value="UniProtKB-ARBA"/>
</dbReference>
<feature type="domain" description="Aminoacyl-transfer RNA synthetases class-II family profile" evidence="9">
    <location>
        <begin position="6"/>
        <end position="377"/>
    </location>
</feature>
<reference evidence="11" key="1">
    <citation type="submission" date="2017-09" db="EMBL/GenBank/DDBJ databases">
        <title>Depth-based differentiation of microbial function through sediment-hosted aquifers and enrichment of novel symbionts in the deep terrestrial subsurface.</title>
        <authorList>
            <person name="Probst A.J."/>
            <person name="Ladd B."/>
            <person name="Jarett J.K."/>
            <person name="Geller-Mcgrath D.E."/>
            <person name="Sieber C.M.K."/>
            <person name="Emerson J.B."/>
            <person name="Anantharaman K."/>
            <person name="Thomas B.C."/>
            <person name="Malmstrom R."/>
            <person name="Stieglmeier M."/>
            <person name="Klingl A."/>
            <person name="Woyke T."/>
            <person name="Ryan C.M."/>
            <person name="Banfield J.F."/>
        </authorList>
    </citation>
    <scope>NUCLEOTIDE SEQUENCE [LARGE SCALE GENOMIC DNA]</scope>
</reference>
<dbReference type="EC" id="6.1.1.14" evidence="2"/>
<evidence type="ECO:0000256" key="8">
    <source>
        <dbReference type="ARBA" id="ARBA00023146"/>
    </source>
</evidence>
<keyword evidence="5" id="KW-0547">Nucleotide-binding</keyword>
<dbReference type="Pfam" id="PF03129">
    <property type="entry name" value="HGTP_anticodon"/>
    <property type="match status" value="1"/>
</dbReference>
<dbReference type="EMBL" id="PFBV01000004">
    <property type="protein sequence ID" value="PIT88210.1"/>
    <property type="molecule type" value="Genomic_DNA"/>
</dbReference>
<dbReference type="FunFam" id="3.40.50.800:FF:000002">
    <property type="entry name" value="Glycine--tRNA ligase"/>
    <property type="match status" value="1"/>
</dbReference>
<dbReference type="CDD" id="cd00858">
    <property type="entry name" value="GlyRS_anticodon"/>
    <property type="match status" value="1"/>
</dbReference>
<dbReference type="GO" id="GO:0005737">
    <property type="term" value="C:cytoplasm"/>
    <property type="evidence" value="ECO:0007669"/>
    <property type="project" value="InterPro"/>
</dbReference>
<dbReference type="InterPro" id="IPR033731">
    <property type="entry name" value="GlyRS-like_core"/>
</dbReference>
<dbReference type="GO" id="GO:0004820">
    <property type="term" value="F:glycine-tRNA ligase activity"/>
    <property type="evidence" value="ECO:0007669"/>
    <property type="project" value="UniProtKB-EC"/>
</dbReference>
<dbReference type="InterPro" id="IPR045864">
    <property type="entry name" value="aa-tRNA-synth_II/BPL/LPL"/>
</dbReference>
<evidence type="ECO:0000256" key="3">
    <source>
        <dbReference type="ARBA" id="ARBA00022490"/>
    </source>
</evidence>
<dbReference type="PANTHER" id="PTHR10745">
    <property type="entry name" value="GLYCYL-TRNA SYNTHETASE/DNA POLYMERASE SUBUNIT GAMMA-2"/>
    <property type="match status" value="1"/>
</dbReference>
<evidence type="ECO:0000256" key="2">
    <source>
        <dbReference type="ARBA" id="ARBA00012829"/>
    </source>
</evidence>
<dbReference type="Pfam" id="PF00587">
    <property type="entry name" value="tRNA-synt_2b"/>
    <property type="match status" value="1"/>
</dbReference>
<evidence type="ECO:0000256" key="7">
    <source>
        <dbReference type="ARBA" id="ARBA00022917"/>
    </source>
</evidence>
<evidence type="ECO:0000256" key="1">
    <source>
        <dbReference type="ARBA" id="ARBA00008226"/>
    </source>
</evidence>
<comment type="similarity">
    <text evidence="1">Belongs to the class-II aminoacyl-tRNA synthetase family.</text>
</comment>
<evidence type="ECO:0000313" key="11">
    <source>
        <dbReference type="Proteomes" id="UP000231426"/>
    </source>
</evidence>
<dbReference type="NCBIfam" id="NF003211">
    <property type="entry name" value="PRK04173.1"/>
    <property type="match status" value="1"/>
</dbReference>
<keyword evidence="4 10" id="KW-0436">Ligase</keyword>
<evidence type="ECO:0000313" key="10">
    <source>
        <dbReference type="EMBL" id="PIT88210.1"/>
    </source>
</evidence>
<dbReference type="CDD" id="cd00774">
    <property type="entry name" value="GlyRS-like_core"/>
    <property type="match status" value="1"/>
</dbReference>
<dbReference type="Gene3D" id="3.40.50.800">
    <property type="entry name" value="Anticodon-binding domain"/>
    <property type="match status" value="1"/>
</dbReference>
<name>A0A2M6W640_9BACT</name>